<name>A0A246DUV7_9HYPH</name>
<accession>A0A246DUV7</accession>
<dbReference type="Proteomes" id="UP000197269">
    <property type="component" value="Unassembled WGS sequence"/>
</dbReference>
<comment type="caution">
    <text evidence="1">The sequence shown here is derived from an EMBL/GenBank/DDBJ whole genome shotgun (WGS) entry which is preliminary data.</text>
</comment>
<dbReference type="EMBL" id="MXPU01000009">
    <property type="protein sequence ID" value="OWO94145.1"/>
    <property type="molecule type" value="Genomic_DNA"/>
</dbReference>
<proteinExistence type="predicted"/>
<gene>
    <name evidence="1" type="ORF">B5E41_15860</name>
</gene>
<evidence type="ECO:0000313" key="2">
    <source>
        <dbReference type="Proteomes" id="UP000197269"/>
    </source>
</evidence>
<evidence type="ECO:0000313" key="1">
    <source>
        <dbReference type="EMBL" id="OWO94145.1"/>
    </source>
</evidence>
<dbReference type="AlphaFoldDB" id="A0A246DUV7"/>
<protein>
    <submittedName>
        <fullName evidence="1">Uncharacterized protein</fullName>
    </submittedName>
</protein>
<sequence length="89" mass="10336">MWEAFCGAATMLFDFRAPFAVPTIMAGIDLSLMTALELGRRGHYWFTPATRNNLRRDQDGRYRDLHHYSNYGRGMIMAIDRIRQSAAHR</sequence>
<organism evidence="1 2">
    <name type="scientific">Rhizobium esperanzae</name>
    <dbReference type="NCBI Taxonomy" id="1967781"/>
    <lineage>
        <taxon>Bacteria</taxon>
        <taxon>Pseudomonadati</taxon>
        <taxon>Pseudomonadota</taxon>
        <taxon>Alphaproteobacteria</taxon>
        <taxon>Hyphomicrobiales</taxon>
        <taxon>Rhizobiaceae</taxon>
        <taxon>Rhizobium/Agrobacterium group</taxon>
        <taxon>Rhizobium</taxon>
    </lineage>
</organism>
<reference evidence="1 2" key="1">
    <citation type="submission" date="2017-03" db="EMBL/GenBank/DDBJ databases">
        <title>Genome of strain Rhizobium sp. CNPSo 668.</title>
        <authorList>
            <person name="Ribeiro R."/>
        </authorList>
    </citation>
    <scope>NUCLEOTIDE SEQUENCE [LARGE SCALE GENOMIC DNA]</scope>
    <source>
        <strain evidence="1 2">CNPSo 668</strain>
    </source>
</reference>